<reference evidence="2 3" key="1">
    <citation type="submission" date="2017-06" db="EMBL/GenBank/DDBJ databases">
        <title>Sequencing and comparative analysis of myxobacterial genomes.</title>
        <authorList>
            <person name="Rupp O."/>
            <person name="Goesmann A."/>
            <person name="Sogaard-Andersen L."/>
        </authorList>
    </citation>
    <scope>NUCLEOTIDE SEQUENCE [LARGE SCALE GENOMIC DNA]</scope>
    <source>
        <strain evidence="2 3">DSM 52655</strain>
    </source>
</reference>
<organism evidence="2 3">
    <name type="scientific">Cystobacter fuscus</name>
    <dbReference type="NCBI Taxonomy" id="43"/>
    <lineage>
        <taxon>Bacteria</taxon>
        <taxon>Pseudomonadati</taxon>
        <taxon>Myxococcota</taxon>
        <taxon>Myxococcia</taxon>
        <taxon>Myxococcales</taxon>
        <taxon>Cystobacterineae</taxon>
        <taxon>Archangiaceae</taxon>
        <taxon>Cystobacter</taxon>
    </lineage>
</organism>
<evidence type="ECO:0000313" key="3">
    <source>
        <dbReference type="Proteomes" id="UP000217257"/>
    </source>
</evidence>
<dbReference type="Proteomes" id="UP000217257">
    <property type="component" value="Chromosome"/>
</dbReference>
<accession>A0A250JA79</accession>
<name>A0A250JA79_9BACT</name>
<evidence type="ECO:0000256" key="1">
    <source>
        <dbReference type="SAM" id="MobiDB-lite"/>
    </source>
</evidence>
<evidence type="ECO:0000313" key="2">
    <source>
        <dbReference type="EMBL" id="ATB40483.1"/>
    </source>
</evidence>
<dbReference type="AlphaFoldDB" id="A0A250JA79"/>
<evidence type="ECO:0008006" key="4">
    <source>
        <dbReference type="Google" id="ProtNLM"/>
    </source>
</evidence>
<sequence length="207" mass="22603">MNRAHLKWMTLALLLGGCEAPMEGAPPDPASAERQTLAVKQPGREQVSTRLTLRWLRGVRLDVVDAVELPGFLKLEKNLVGRQYVYEVRSGDDVLAVQGLDVDFAQRTAGAGPETPEHMDADTETFFVDIPGFGLDQLTNASVRILEIQARHGEASATREAVGRLEKQGRLVAAADVRAAEVGSFIRAQGRRAPRKPLAQPDDARSR</sequence>
<dbReference type="EMBL" id="CP022098">
    <property type="protein sequence ID" value="ATB40483.1"/>
    <property type="molecule type" value="Genomic_DNA"/>
</dbReference>
<proteinExistence type="predicted"/>
<gene>
    <name evidence="2" type="ORF">CYFUS_005932</name>
</gene>
<protein>
    <recommendedName>
        <fullName evidence="4">Lipoprotein</fullName>
    </recommendedName>
</protein>
<dbReference type="RefSeq" id="WP_157758751.1">
    <property type="nucleotide sequence ID" value="NZ_CP022098.1"/>
</dbReference>
<dbReference type="PROSITE" id="PS51257">
    <property type="entry name" value="PROKAR_LIPOPROTEIN"/>
    <property type="match status" value="1"/>
</dbReference>
<feature type="region of interest" description="Disordered" evidence="1">
    <location>
        <begin position="24"/>
        <end position="43"/>
    </location>
</feature>
<dbReference type="KEGG" id="cfus:CYFUS_005932"/>